<dbReference type="PROSITE" id="PS00211">
    <property type="entry name" value="ABC_TRANSPORTER_1"/>
    <property type="match status" value="2"/>
</dbReference>
<dbReference type="InterPro" id="IPR050611">
    <property type="entry name" value="ABCF"/>
</dbReference>
<dbReference type="RefSeq" id="WP_208177578.1">
    <property type="nucleotide sequence ID" value="NZ_JAGETZ010000013.1"/>
</dbReference>
<evidence type="ECO:0000256" key="3">
    <source>
        <dbReference type="ARBA" id="ARBA00022840"/>
    </source>
</evidence>
<dbReference type="PANTHER" id="PTHR19211">
    <property type="entry name" value="ATP-BINDING TRANSPORT PROTEIN-RELATED"/>
    <property type="match status" value="1"/>
</dbReference>
<dbReference type="Gene3D" id="3.40.50.300">
    <property type="entry name" value="P-loop containing nucleotide triphosphate hydrolases"/>
    <property type="match status" value="2"/>
</dbReference>
<evidence type="ECO:0000256" key="2">
    <source>
        <dbReference type="ARBA" id="ARBA00022741"/>
    </source>
</evidence>
<evidence type="ECO:0000259" key="5">
    <source>
        <dbReference type="PROSITE" id="PS50893"/>
    </source>
</evidence>
<reference evidence="6 7" key="1">
    <citation type="submission" date="2021-03" db="EMBL/GenBank/DDBJ databases">
        <authorList>
            <person name="Kim M.K."/>
        </authorList>
    </citation>
    <scope>NUCLEOTIDE SEQUENCE [LARGE SCALE GENOMIC DNA]</scope>
    <source>
        <strain evidence="6 7">BT442</strain>
    </source>
</reference>
<proteinExistence type="predicted"/>
<keyword evidence="1" id="KW-0677">Repeat</keyword>
<dbReference type="InterPro" id="IPR003439">
    <property type="entry name" value="ABC_transporter-like_ATP-bd"/>
</dbReference>
<dbReference type="SUPFAM" id="SSF52540">
    <property type="entry name" value="P-loop containing nucleoside triphosphate hydrolases"/>
    <property type="match status" value="2"/>
</dbReference>
<evidence type="ECO:0000313" key="6">
    <source>
        <dbReference type="EMBL" id="MBO2011893.1"/>
    </source>
</evidence>
<keyword evidence="2" id="KW-0547">Nucleotide-binding</keyword>
<dbReference type="GO" id="GO:0005524">
    <property type="term" value="F:ATP binding"/>
    <property type="evidence" value="ECO:0007669"/>
    <property type="project" value="UniProtKB-KW"/>
</dbReference>
<gene>
    <name evidence="6" type="ORF">J4E00_22705</name>
</gene>
<accession>A0ABS3QKX1</accession>
<comment type="caution">
    <text evidence="6">The sequence shown here is derived from an EMBL/GenBank/DDBJ whole genome shotgun (WGS) entry which is preliminary data.</text>
</comment>
<feature type="domain" description="ABC transporter" evidence="5">
    <location>
        <begin position="2"/>
        <end position="242"/>
    </location>
</feature>
<dbReference type="PROSITE" id="PS50893">
    <property type="entry name" value="ABC_TRANSPORTER_2"/>
    <property type="match status" value="1"/>
</dbReference>
<sequence length="529" mass="58381">MLNIQNLGYAHPNKDVLFDGLNLVINSHQKVALIGNNGAGKSTLLQLIAGLLLPATGRISASAPPYYIPQHFGQFDGLTVAQALGVEGKIVALQEILDGQATDANLAALDDDWTIEARSQEALQHWGLAELCLTQPMAALSGGQKTRVFLAGLAIHRPEIVLLDEPSNHLDTGGRQLLYDFISTSPGTMLVVSHDRKLLNLLDSVAELSRRGITLYGGNYDFYAGQKQVENTALHHDVKSKEKALRKARQTEQETLERKQKLDARGKKNQDKAGLPAIMLGMMRNSAENSSARLKSLHAEKVGNVSQELSELRKGLPDLDKMKFGFDNSALHKGKILITATGLNYSYGPHPLWRPALSFQLHSGERVALRGLNGSGKTTLIRLLLGQLAPQAGTLYRAEVQAVYIDQDYSLINSQLMVYEQAQQFNTTALQEHEIKIRLARFLFTKDDWDKPCRALSGGEKMRLLLCGLTIRSQAPDLIILDEPTNNLDMQNLEILTAALNDYQGTLLVVSHDAYFLEQIRVERSIQLA</sequence>
<keyword evidence="7" id="KW-1185">Reference proteome</keyword>
<feature type="region of interest" description="Disordered" evidence="4">
    <location>
        <begin position="247"/>
        <end position="268"/>
    </location>
</feature>
<dbReference type="Proteomes" id="UP000664369">
    <property type="component" value="Unassembled WGS sequence"/>
</dbReference>
<dbReference type="SMART" id="SM00382">
    <property type="entry name" value="AAA"/>
    <property type="match status" value="2"/>
</dbReference>
<dbReference type="PANTHER" id="PTHR19211:SF6">
    <property type="entry name" value="BLL7188 PROTEIN"/>
    <property type="match status" value="1"/>
</dbReference>
<keyword evidence="3 6" id="KW-0067">ATP-binding</keyword>
<dbReference type="EMBL" id="JAGETZ010000013">
    <property type="protein sequence ID" value="MBO2011893.1"/>
    <property type="molecule type" value="Genomic_DNA"/>
</dbReference>
<dbReference type="CDD" id="cd03221">
    <property type="entry name" value="ABCF_EF-3"/>
    <property type="match status" value="1"/>
</dbReference>
<organism evidence="6 7">
    <name type="scientific">Hymenobacter negativus</name>
    <dbReference type="NCBI Taxonomy" id="2795026"/>
    <lineage>
        <taxon>Bacteria</taxon>
        <taxon>Pseudomonadati</taxon>
        <taxon>Bacteroidota</taxon>
        <taxon>Cytophagia</taxon>
        <taxon>Cytophagales</taxon>
        <taxon>Hymenobacteraceae</taxon>
        <taxon>Hymenobacter</taxon>
    </lineage>
</organism>
<evidence type="ECO:0000313" key="7">
    <source>
        <dbReference type="Proteomes" id="UP000664369"/>
    </source>
</evidence>
<dbReference type="Pfam" id="PF00005">
    <property type="entry name" value="ABC_tran"/>
    <property type="match status" value="2"/>
</dbReference>
<dbReference type="InterPro" id="IPR003593">
    <property type="entry name" value="AAA+_ATPase"/>
</dbReference>
<dbReference type="InterPro" id="IPR027417">
    <property type="entry name" value="P-loop_NTPase"/>
</dbReference>
<dbReference type="InterPro" id="IPR017871">
    <property type="entry name" value="ABC_transporter-like_CS"/>
</dbReference>
<evidence type="ECO:0000256" key="1">
    <source>
        <dbReference type="ARBA" id="ARBA00022737"/>
    </source>
</evidence>
<protein>
    <submittedName>
        <fullName evidence="6">ABC-F family ATP-binding cassette domain-containing protein</fullName>
    </submittedName>
</protein>
<evidence type="ECO:0000256" key="4">
    <source>
        <dbReference type="SAM" id="MobiDB-lite"/>
    </source>
</evidence>
<name>A0ABS3QKX1_9BACT</name>